<evidence type="ECO:0000313" key="10">
    <source>
        <dbReference type="Proteomes" id="UP000293902"/>
    </source>
</evidence>
<dbReference type="Gene3D" id="3.40.1280.10">
    <property type="match status" value="1"/>
</dbReference>
<keyword evidence="2 5" id="KW-0489">Methyltransferase</keyword>
<keyword evidence="3 8" id="KW-0808">Transferase</keyword>
<comment type="catalytic activity">
    <reaction evidence="5">
        <text>uridine(32) in tRNA + S-adenosyl-L-methionine = 2'-O-methyluridine(32) in tRNA + S-adenosyl-L-homocysteine + H(+)</text>
        <dbReference type="Rhea" id="RHEA:42936"/>
        <dbReference type="Rhea" id="RHEA-COMP:10107"/>
        <dbReference type="Rhea" id="RHEA-COMP:10290"/>
        <dbReference type="ChEBI" id="CHEBI:15378"/>
        <dbReference type="ChEBI" id="CHEBI:57856"/>
        <dbReference type="ChEBI" id="CHEBI:59789"/>
        <dbReference type="ChEBI" id="CHEBI:65315"/>
        <dbReference type="ChEBI" id="CHEBI:74478"/>
        <dbReference type="EC" id="2.1.1.200"/>
    </reaction>
</comment>
<dbReference type="Gene3D" id="1.10.8.590">
    <property type="match status" value="1"/>
</dbReference>
<name>A0A328FJQ5_9BACT</name>
<evidence type="ECO:0000259" key="6">
    <source>
        <dbReference type="Pfam" id="PF00588"/>
    </source>
</evidence>
<dbReference type="NCBIfam" id="TIGR00050">
    <property type="entry name" value="rRNA_methyl_1"/>
    <property type="match status" value="1"/>
</dbReference>
<reference evidence="8 9" key="1">
    <citation type="submission" date="2018-06" db="EMBL/GenBank/DDBJ databases">
        <title>Complete Genome Sequence of Desulfobacter hydrogenophilus (DSM3380).</title>
        <authorList>
            <person name="Marietou A."/>
            <person name="Schreiber L."/>
            <person name="Marshall I."/>
            <person name="Jorgensen B."/>
        </authorList>
    </citation>
    <scope>NUCLEOTIDE SEQUENCE [LARGE SCALE GENOMIC DNA]</scope>
    <source>
        <strain evidence="8 9">DSM 3380</strain>
    </source>
</reference>
<dbReference type="InterPro" id="IPR029028">
    <property type="entry name" value="Alpha/beta_knot_MTases"/>
</dbReference>
<dbReference type="SUPFAM" id="SSF75217">
    <property type="entry name" value="alpha/beta knot"/>
    <property type="match status" value="1"/>
</dbReference>
<dbReference type="Proteomes" id="UP000248798">
    <property type="component" value="Unassembled WGS sequence"/>
</dbReference>
<dbReference type="EC" id="2.1.1.200" evidence="5"/>
<dbReference type="PANTHER" id="PTHR42786">
    <property type="entry name" value="TRNA/RRNA METHYLTRANSFERASE"/>
    <property type="match status" value="1"/>
</dbReference>
<dbReference type="CDD" id="cd18093">
    <property type="entry name" value="SpoU-like_TrmJ"/>
    <property type="match status" value="1"/>
</dbReference>
<dbReference type="Pfam" id="PF00588">
    <property type="entry name" value="SpoU_methylase"/>
    <property type="match status" value="1"/>
</dbReference>
<dbReference type="AlphaFoldDB" id="A0A328FJQ5"/>
<dbReference type="GO" id="GO:0160206">
    <property type="term" value="F:tRNA (cytidine(32)/uridine(32)-2'-O)-methyltransferase activity"/>
    <property type="evidence" value="ECO:0007669"/>
    <property type="project" value="UniProtKB-EC"/>
</dbReference>
<comment type="function">
    <text evidence="5">Catalyzes the formation of 2'O-methylated cytidine (Cm32) or 2'O-methylated uridine (Um32) at position 32 in tRNA.</text>
</comment>
<comment type="subunit">
    <text evidence="5">Homodimer.</text>
</comment>
<dbReference type="InterPro" id="IPR029026">
    <property type="entry name" value="tRNA_m1G_MTases_N"/>
</dbReference>
<comment type="subcellular location">
    <subcellularLocation>
        <location evidence="5">Cytoplasm</location>
    </subcellularLocation>
</comment>
<proteinExistence type="inferred from homology"/>
<evidence type="ECO:0000313" key="9">
    <source>
        <dbReference type="Proteomes" id="UP000248798"/>
    </source>
</evidence>
<evidence type="ECO:0000256" key="2">
    <source>
        <dbReference type="ARBA" id="ARBA00022603"/>
    </source>
</evidence>
<accession>A0A328FJQ5</accession>
<sequence>MDHLTIILVRPQGPINIGAVCRVMMNFGCSRLRLVSPCSEYKSLDAKKMALSAFHLLEQAPIFETLEQALFDVHSAYGTTRRFGKYRKGFLTPATAGARIEAQKQEHHSALVLGPEDTGLETKDLALCRYFITIPTHDDYPSMNLSHSLAVLLYEASLKSGSVKKFHSPGVKDPARGEDIESMFAHMKKTLLKIDYLDPQNPDHLLRTYRRIFSNAGLASRDVRIIRGLLSRIDWTESQRRLNQATQPDDKD</sequence>
<comment type="similarity">
    <text evidence="1">Belongs to the class IV-like SAM-binding methyltransferase superfamily. RNA methyltransferase TrmH family.</text>
</comment>
<evidence type="ECO:0000313" key="7">
    <source>
        <dbReference type="EMBL" id="QBH11575.1"/>
    </source>
</evidence>
<dbReference type="InterPro" id="IPR004384">
    <property type="entry name" value="RNA_MeTrfase_TrmJ/LasT"/>
</dbReference>
<dbReference type="InterPro" id="IPR001537">
    <property type="entry name" value="SpoU_MeTrfase"/>
</dbReference>
<reference evidence="7 10" key="2">
    <citation type="submission" date="2019-02" db="EMBL/GenBank/DDBJ databases">
        <title>Complete genome sequence of Desulfobacter hydrogenophilus AcRS1.</title>
        <authorList>
            <person name="Marietou A."/>
            <person name="Lund M.B."/>
            <person name="Marshall I.P.G."/>
            <person name="Schreiber L."/>
            <person name="Jorgensen B."/>
        </authorList>
    </citation>
    <scope>NUCLEOTIDE SEQUENCE [LARGE SCALE GENOMIC DNA]</scope>
    <source>
        <strain evidence="7 10">AcRS1</strain>
    </source>
</reference>
<evidence type="ECO:0000256" key="3">
    <source>
        <dbReference type="ARBA" id="ARBA00022679"/>
    </source>
</evidence>
<dbReference type="GO" id="GO:0002128">
    <property type="term" value="P:tRNA nucleoside ribose methylation"/>
    <property type="evidence" value="ECO:0007669"/>
    <property type="project" value="TreeGrafter"/>
</dbReference>
<comment type="catalytic activity">
    <reaction evidence="5">
        <text>cytidine(32) in tRNA + S-adenosyl-L-methionine = 2'-O-methylcytidine(32) in tRNA + S-adenosyl-L-homocysteine + H(+)</text>
        <dbReference type="Rhea" id="RHEA:42932"/>
        <dbReference type="Rhea" id="RHEA-COMP:10288"/>
        <dbReference type="Rhea" id="RHEA-COMP:10289"/>
        <dbReference type="ChEBI" id="CHEBI:15378"/>
        <dbReference type="ChEBI" id="CHEBI:57856"/>
        <dbReference type="ChEBI" id="CHEBI:59789"/>
        <dbReference type="ChEBI" id="CHEBI:74495"/>
        <dbReference type="ChEBI" id="CHEBI:82748"/>
        <dbReference type="EC" id="2.1.1.200"/>
    </reaction>
</comment>
<keyword evidence="4 5" id="KW-0949">S-adenosyl-L-methionine</keyword>
<evidence type="ECO:0000256" key="1">
    <source>
        <dbReference type="ARBA" id="ARBA00007228"/>
    </source>
</evidence>
<protein>
    <recommendedName>
        <fullName evidence="5">tRNA (cytidine/uridine-2'-O-)-methyltransferase TrmJ</fullName>
        <ecNumber evidence="5">2.1.1.200</ecNumber>
    </recommendedName>
    <alternativeName>
        <fullName evidence="5">tRNA (cytidine(32)/uridine(32)-2'-O)-methyltransferase</fullName>
    </alternativeName>
    <alternativeName>
        <fullName evidence="5">tRNA Cm32/Um32 methyltransferase</fullName>
    </alternativeName>
</protein>
<dbReference type="PIRSF" id="PIRSF004808">
    <property type="entry name" value="LasT"/>
    <property type="match status" value="1"/>
</dbReference>
<organism evidence="8 9">
    <name type="scientific">Desulfobacter hydrogenophilus</name>
    <dbReference type="NCBI Taxonomy" id="2291"/>
    <lineage>
        <taxon>Bacteria</taxon>
        <taxon>Pseudomonadati</taxon>
        <taxon>Thermodesulfobacteriota</taxon>
        <taxon>Desulfobacteria</taxon>
        <taxon>Desulfobacterales</taxon>
        <taxon>Desulfobacteraceae</taxon>
        <taxon>Desulfobacter</taxon>
    </lineage>
</organism>
<keyword evidence="5" id="KW-0819">tRNA processing</keyword>
<dbReference type="GO" id="GO:0003723">
    <property type="term" value="F:RNA binding"/>
    <property type="evidence" value="ECO:0007669"/>
    <property type="project" value="InterPro"/>
</dbReference>
<evidence type="ECO:0000313" key="8">
    <source>
        <dbReference type="EMBL" id="RAM03217.1"/>
    </source>
</evidence>
<gene>
    <name evidence="5" type="primary">trmJ</name>
    <name evidence="8" type="ORF">DO021_04480</name>
    <name evidence="7" type="ORF">EYB58_00745</name>
</gene>
<keyword evidence="5" id="KW-0963">Cytoplasm</keyword>
<dbReference type="GO" id="GO:0005829">
    <property type="term" value="C:cytosol"/>
    <property type="evidence" value="ECO:0007669"/>
    <property type="project" value="TreeGrafter"/>
</dbReference>
<evidence type="ECO:0000256" key="4">
    <source>
        <dbReference type="ARBA" id="ARBA00022691"/>
    </source>
</evidence>
<dbReference type="EMBL" id="CP036313">
    <property type="protein sequence ID" value="QBH11575.1"/>
    <property type="molecule type" value="Genomic_DNA"/>
</dbReference>
<evidence type="ECO:0000256" key="5">
    <source>
        <dbReference type="RuleBase" id="RU362024"/>
    </source>
</evidence>
<feature type="domain" description="tRNA/rRNA methyltransferase SpoU type" evidence="6">
    <location>
        <begin position="4"/>
        <end position="154"/>
    </location>
</feature>
<dbReference type="PANTHER" id="PTHR42786:SF2">
    <property type="entry name" value="TRNA (CYTIDINE_URIDINE-2'-O-)-METHYLTRANSFERASE TRMJ"/>
    <property type="match status" value="1"/>
</dbReference>
<dbReference type="RefSeq" id="WP_111954321.1">
    <property type="nucleotide sequence ID" value="NZ_CP036313.1"/>
</dbReference>
<dbReference type="OrthoDB" id="9806346at2"/>
<dbReference type="Proteomes" id="UP000293902">
    <property type="component" value="Chromosome"/>
</dbReference>
<keyword evidence="10" id="KW-1185">Reference proteome</keyword>
<dbReference type="EMBL" id="QLNI01000007">
    <property type="protein sequence ID" value="RAM03217.1"/>
    <property type="molecule type" value="Genomic_DNA"/>
</dbReference>